<organism evidence="1 2">
    <name type="scientific">Streptomyces thermocarboxydovorans</name>
    <dbReference type="NCBI Taxonomy" id="59298"/>
    <lineage>
        <taxon>Bacteria</taxon>
        <taxon>Bacillati</taxon>
        <taxon>Actinomycetota</taxon>
        <taxon>Actinomycetes</taxon>
        <taxon>Kitasatosporales</taxon>
        <taxon>Streptomycetaceae</taxon>
        <taxon>Streptomyces</taxon>
    </lineage>
</organism>
<dbReference type="InterPro" id="IPR046175">
    <property type="entry name" value="DUF6177"/>
</dbReference>
<dbReference type="Pfam" id="PF19674">
    <property type="entry name" value="DUF6177"/>
    <property type="match status" value="1"/>
</dbReference>
<proteinExistence type="predicted"/>
<gene>
    <name evidence="1" type="ORF">GCM10009535_40930</name>
</gene>
<protein>
    <submittedName>
        <fullName evidence="1">Uncharacterized protein</fullName>
    </submittedName>
</protein>
<evidence type="ECO:0000313" key="1">
    <source>
        <dbReference type="EMBL" id="GAA0657620.1"/>
    </source>
</evidence>
<dbReference type="EMBL" id="BAAAGU010000043">
    <property type="protein sequence ID" value="GAA0657620.1"/>
    <property type="molecule type" value="Genomic_DNA"/>
</dbReference>
<sequence length="124" mass="13477">MGRPDRPALATVRVLRTTAGVEEDITVTFGYGAGESVPFERIEKLAAELHAEHGLVSLLTCLRPARRDLTVPARLEPPAVPVTFSVADTDEAVRHHRLGDGTDPGAWTRLRELMSARGEQRPGS</sequence>
<comment type="caution">
    <text evidence="1">The sequence shown here is derived from an EMBL/GenBank/DDBJ whole genome shotgun (WGS) entry which is preliminary data.</text>
</comment>
<name>A0ABP3SSM6_9ACTN</name>
<keyword evidence="2" id="KW-1185">Reference proteome</keyword>
<accession>A0ABP3SSM6</accession>
<reference evidence="2" key="1">
    <citation type="journal article" date="2019" name="Int. J. Syst. Evol. Microbiol.">
        <title>The Global Catalogue of Microorganisms (GCM) 10K type strain sequencing project: providing services to taxonomists for standard genome sequencing and annotation.</title>
        <authorList>
            <consortium name="The Broad Institute Genomics Platform"/>
            <consortium name="The Broad Institute Genome Sequencing Center for Infectious Disease"/>
            <person name="Wu L."/>
            <person name="Ma J."/>
        </authorList>
    </citation>
    <scope>NUCLEOTIDE SEQUENCE [LARGE SCALE GENOMIC DNA]</scope>
    <source>
        <strain evidence="2">JCM 10367</strain>
    </source>
</reference>
<dbReference type="Proteomes" id="UP001500724">
    <property type="component" value="Unassembled WGS sequence"/>
</dbReference>
<evidence type="ECO:0000313" key="2">
    <source>
        <dbReference type="Proteomes" id="UP001500724"/>
    </source>
</evidence>
<dbReference type="RefSeq" id="WP_344003944.1">
    <property type="nucleotide sequence ID" value="NZ_BAAAGU010000043.1"/>
</dbReference>